<organism evidence="10 11">
    <name type="scientific">Nocardiopsis lambiniae</name>
    <dbReference type="NCBI Taxonomy" id="3075539"/>
    <lineage>
        <taxon>Bacteria</taxon>
        <taxon>Bacillati</taxon>
        <taxon>Actinomycetota</taxon>
        <taxon>Actinomycetes</taxon>
        <taxon>Streptosporangiales</taxon>
        <taxon>Nocardiopsidaceae</taxon>
        <taxon>Nocardiopsis</taxon>
    </lineage>
</organism>
<evidence type="ECO:0000256" key="5">
    <source>
        <dbReference type="ARBA" id="ARBA00022741"/>
    </source>
</evidence>
<keyword evidence="7" id="KW-1278">Translocase</keyword>
<keyword evidence="5" id="KW-0547">Nucleotide-binding</keyword>
<evidence type="ECO:0000259" key="9">
    <source>
        <dbReference type="PROSITE" id="PS50893"/>
    </source>
</evidence>
<dbReference type="InterPro" id="IPR003439">
    <property type="entry name" value="ABC_transporter-like_ATP-bd"/>
</dbReference>
<evidence type="ECO:0000256" key="2">
    <source>
        <dbReference type="ARBA" id="ARBA00022475"/>
    </source>
</evidence>
<dbReference type="RefSeq" id="WP_311512085.1">
    <property type="nucleotide sequence ID" value="NZ_JAVREP010000007.1"/>
</dbReference>
<evidence type="ECO:0000256" key="4">
    <source>
        <dbReference type="ARBA" id="ARBA00022737"/>
    </source>
</evidence>
<dbReference type="InterPro" id="IPR017871">
    <property type="entry name" value="ABC_transporter-like_CS"/>
</dbReference>
<dbReference type="CDD" id="cd03215">
    <property type="entry name" value="ABC_Carb_Monos_II"/>
    <property type="match status" value="1"/>
</dbReference>
<dbReference type="PROSITE" id="PS00211">
    <property type="entry name" value="ABC_TRANSPORTER_1"/>
    <property type="match status" value="1"/>
</dbReference>
<evidence type="ECO:0000256" key="1">
    <source>
        <dbReference type="ARBA" id="ARBA00022448"/>
    </source>
</evidence>
<keyword evidence="3" id="KW-0762">Sugar transport</keyword>
<keyword evidence="8" id="KW-0472">Membrane</keyword>
<accession>A0ABU2M9Z9</accession>
<dbReference type="SMART" id="SM00382">
    <property type="entry name" value="AAA"/>
    <property type="match status" value="2"/>
</dbReference>
<evidence type="ECO:0000256" key="8">
    <source>
        <dbReference type="ARBA" id="ARBA00023136"/>
    </source>
</evidence>
<proteinExistence type="predicted"/>
<name>A0ABU2M9Z9_9ACTN</name>
<protein>
    <submittedName>
        <fullName evidence="10">Sugar ABC transporter ATP-binding protein</fullName>
    </submittedName>
</protein>
<keyword evidence="11" id="KW-1185">Reference proteome</keyword>
<evidence type="ECO:0000313" key="11">
    <source>
        <dbReference type="Proteomes" id="UP001183390"/>
    </source>
</evidence>
<dbReference type="InterPro" id="IPR050107">
    <property type="entry name" value="ABC_carbohydrate_import_ATPase"/>
</dbReference>
<dbReference type="PANTHER" id="PTHR43790">
    <property type="entry name" value="CARBOHYDRATE TRANSPORT ATP-BINDING PROTEIN MG119-RELATED"/>
    <property type="match status" value="1"/>
</dbReference>
<dbReference type="InterPro" id="IPR027417">
    <property type="entry name" value="P-loop_NTPase"/>
</dbReference>
<dbReference type="PANTHER" id="PTHR43790:SF1">
    <property type="entry name" value="XYLOSE IMPORT ATP-BINDING PROTEIN XYLG"/>
    <property type="match status" value="1"/>
</dbReference>
<feature type="domain" description="ABC transporter" evidence="9">
    <location>
        <begin position="1"/>
        <end position="236"/>
    </location>
</feature>
<dbReference type="EMBL" id="JAVREP010000007">
    <property type="protein sequence ID" value="MDT0329352.1"/>
    <property type="molecule type" value="Genomic_DNA"/>
</dbReference>
<keyword evidence="1" id="KW-0813">Transport</keyword>
<feature type="domain" description="ABC transporter" evidence="9">
    <location>
        <begin position="258"/>
        <end position="506"/>
    </location>
</feature>
<dbReference type="PROSITE" id="PS50893">
    <property type="entry name" value="ABC_TRANSPORTER_2"/>
    <property type="match status" value="2"/>
</dbReference>
<dbReference type="CDD" id="cd03216">
    <property type="entry name" value="ABC_Carb_Monos_I"/>
    <property type="match status" value="1"/>
</dbReference>
<reference evidence="11" key="1">
    <citation type="submission" date="2023-07" db="EMBL/GenBank/DDBJ databases">
        <title>30 novel species of actinomycetes from the DSMZ collection.</title>
        <authorList>
            <person name="Nouioui I."/>
        </authorList>
    </citation>
    <scope>NUCLEOTIDE SEQUENCE [LARGE SCALE GENOMIC DNA]</scope>
    <source>
        <strain evidence="11">DSM 44743</strain>
    </source>
</reference>
<dbReference type="Gene3D" id="3.40.50.300">
    <property type="entry name" value="P-loop containing nucleotide triphosphate hydrolases"/>
    <property type="match status" value="2"/>
</dbReference>
<dbReference type="Pfam" id="PF00005">
    <property type="entry name" value="ABC_tran"/>
    <property type="match status" value="2"/>
</dbReference>
<dbReference type="Proteomes" id="UP001183390">
    <property type="component" value="Unassembled WGS sequence"/>
</dbReference>
<keyword evidence="4" id="KW-0677">Repeat</keyword>
<dbReference type="GO" id="GO:0005524">
    <property type="term" value="F:ATP binding"/>
    <property type="evidence" value="ECO:0007669"/>
    <property type="project" value="UniProtKB-KW"/>
</dbReference>
<evidence type="ECO:0000313" key="10">
    <source>
        <dbReference type="EMBL" id="MDT0329352.1"/>
    </source>
</evidence>
<evidence type="ECO:0000256" key="3">
    <source>
        <dbReference type="ARBA" id="ARBA00022597"/>
    </source>
</evidence>
<evidence type="ECO:0000256" key="6">
    <source>
        <dbReference type="ARBA" id="ARBA00022840"/>
    </source>
</evidence>
<keyword evidence="6 10" id="KW-0067">ATP-binding</keyword>
<sequence length="509" mass="55434">MRDIRKEFPGVRALDGVTLDVREGVVHALMGENGAGKSTLMKVLSGVHPAGTYGGEILLAGEPCSFGGVVDSERAGIAIIHQELALVPQLSITENVLLGHEVSRFGVVDWGATHTRARELLRRVGLDENPATPVSALGIGAQQLVEIAKALAKRVRLLILDEPTSALNETESQRLLDLLGELREQGVTCILISHKLGEVVSVSDEITILRDGRAIETLTVERDTDGTPSVDEDRIIRGMVGRSLDRRHPEPIGEIGPVRFEVIDWTVDHPTQPGRRVVDGVDLHVRAGEIVGLAGLMGAGRTEFAMSLFGRSYGRHVRGLLLKDGTPLAVPDVTAAVRGGLAYVPEDRKTLGLLLDDDIRHNTTLAGLRHVSRYGVVDQERETVEARRMSERMRVRSHGTAQTVRTLSGGNQQKVVLGKWMFTRPELLILDEPTRGIDVGAKYEIHLLIRRLAAEGTAVLLISSELPEVLGMCDRIHTMCEGRLTGEVPAAEADQETLMKLMTRTGDRP</sequence>
<keyword evidence="2" id="KW-1003">Cell membrane</keyword>
<comment type="caution">
    <text evidence="10">The sequence shown here is derived from an EMBL/GenBank/DDBJ whole genome shotgun (WGS) entry which is preliminary data.</text>
</comment>
<dbReference type="SUPFAM" id="SSF52540">
    <property type="entry name" value="P-loop containing nucleoside triphosphate hydrolases"/>
    <property type="match status" value="2"/>
</dbReference>
<gene>
    <name evidence="10" type="primary">gguA</name>
    <name evidence="10" type="ORF">RM479_13100</name>
</gene>
<dbReference type="InterPro" id="IPR003593">
    <property type="entry name" value="AAA+_ATPase"/>
</dbReference>
<evidence type="ECO:0000256" key="7">
    <source>
        <dbReference type="ARBA" id="ARBA00022967"/>
    </source>
</evidence>